<feature type="compositionally biased region" description="Polar residues" evidence="1">
    <location>
        <begin position="526"/>
        <end position="556"/>
    </location>
</feature>
<comment type="caution">
    <text evidence="6">The sequence shown here is derived from an EMBL/GenBank/DDBJ whole genome shotgun (WGS) entry which is preliminary data.</text>
</comment>
<dbReference type="EMBL" id="MU007015">
    <property type="protein sequence ID" value="KAF2434827.1"/>
    <property type="molecule type" value="Genomic_DNA"/>
</dbReference>
<feature type="compositionally biased region" description="Basic and acidic residues" evidence="1">
    <location>
        <begin position="390"/>
        <end position="401"/>
    </location>
</feature>
<gene>
    <name evidence="6" type="ORF">EJ08DRAFT_432106</name>
</gene>
<feature type="region of interest" description="Disordered" evidence="1">
    <location>
        <begin position="116"/>
        <end position="262"/>
    </location>
</feature>
<sequence>MTEDTPVRPHGVSRYLSKDRWRFGSQKSPSLPPDPQQTTAPPAAAKNFTLNDDVQDFLKPSTSKSRPISPKTPKIDIAAAQKWASSTDNNTLATPSSLVKKDYPRRKLNLSVGWKKAPPEVIGSGGDESESPVIEISRRRRERGGQPEFLGGQGQAPISRDAIAGSNPPPGGQQTPKAADFASSYRDLVASNPHTQPQPQEDIDDFVPKPLQRQPTSFHAEEKEVQIRPSFDSERSLEPPSRGPSMRDGKKQPWQLPEFDSVVNHSPIDVTKRMEEMHFDRNQRKDSNLSVYEEKIHRMRAEEGKALHEASHHSMPEDDVSKRFSSSTTSSFKAQSPVANPPANFHDVVQGSMSHQTSTSSRGPGKPFDRQSPEIHNHSQSPSRVPMPPPERERWLEHAPDTPENGFISSQTQRQNQGFPQPRPPIATALSFQPLQGRENFDSQQPTPSPSYPSQYQHESHNHPPQPLSMRKPVSASLAPANRISQESPQKSPRPFPLPIYIPENIANSGRSSIDQPAYSAYRGQELQSAASSNPKTPYTASSQRYNSQRESNSMPLENPVPATDDFAERCSHMGGIFRLQAEFERPITEFTPMHWIRAGTWWFLRGRVGIEALVRSLPRRADGRPDSRNGEQRLAQPHVDLAKTHWILNDIIASHPGLRPSHATRFGQRAVEAHNAGDALAAEVLDAAEMLLVNLEAVLGSMRRNNVMPPTSALIQGQDQSIWIRYPTLAPNILPILSGNMSRSLTDAGNVQKFNPLSVMAVQDTKTDFSYNRIFVSASLGTEDENIERISLSCLVSIMRERNDWHPKLTICTQKELLTICIQGERKRGPSWSDVKWNERTSSIHVQIQHGYNLDLQLSENDFRQLYSMYNQAFRVQSSLLPHSNERVIHEVHLLDFQYTDSRKPPSFPPERVKRCRIRIFERCEVRNEGRGQRKLYKGFRILAVTSPKNRILGSASHELGVRYPIAMETTSDPNNQGAPAIRLQIQEDRRQCILFMVLSSPEDLNTLSKALRSMEVHPNESQFASLRLKGITLEPIDASEAYSPASRNPLAHLRWQHLSVVNKDPENPDHDVGQTIMSEHLRIIATAAEGSWTDRMNLGPGELRLRLPTDGSSSLSILRPQQDDLSISIDTAAIDPNLANSLSDVQRTAFSQPTKRTYSFHTATDLHCFQTAITGFITKYDGLVSTFTIARRRPVTALSKHKKLEGTATRIQVVAHKHMRVVQLLAFFDDLSATEALNFHLKPVDVFERHDSKHGKGRYGVRLVDAKFTLPKLDREEKRQSNGLDGVNAQSSGLKKVERAFVSLDMPEIPAENDDITVGFEDEAERERFLAALPAAATPARGLTLKRRI</sequence>
<dbReference type="InterPro" id="IPR056031">
    <property type="entry name" value="DUF7612"/>
</dbReference>
<dbReference type="InterPro" id="IPR056033">
    <property type="entry name" value="DUF7614"/>
</dbReference>
<feature type="region of interest" description="Disordered" evidence="1">
    <location>
        <begin position="300"/>
        <end position="500"/>
    </location>
</feature>
<dbReference type="Pfam" id="PF24589">
    <property type="entry name" value="DUF7614"/>
    <property type="match status" value="1"/>
</dbReference>
<evidence type="ECO:0000259" key="2">
    <source>
        <dbReference type="Pfam" id="PF24586"/>
    </source>
</evidence>
<dbReference type="Pfam" id="PF24588">
    <property type="entry name" value="DUF7613"/>
    <property type="match status" value="1"/>
</dbReference>
<proteinExistence type="predicted"/>
<evidence type="ECO:0000313" key="7">
    <source>
        <dbReference type="Proteomes" id="UP000800235"/>
    </source>
</evidence>
<feature type="domain" description="DUF7614" evidence="5">
    <location>
        <begin position="1182"/>
        <end position="1336"/>
    </location>
</feature>
<feature type="compositionally biased region" description="Basic and acidic residues" evidence="1">
    <location>
        <begin position="367"/>
        <end position="377"/>
    </location>
</feature>
<feature type="compositionally biased region" description="Basic and acidic residues" evidence="1">
    <location>
        <begin position="300"/>
        <end position="322"/>
    </location>
</feature>
<feature type="compositionally biased region" description="Low complexity" evidence="1">
    <location>
        <begin position="323"/>
        <end position="333"/>
    </location>
</feature>
<feature type="region of interest" description="Disordered" evidence="1">
    <location>
        <begin position="1"/>
        <end position="45"/>
    </location>
</feature>
<evidence type="ECO:0000256" key="1">
    <source>
        <dbReference type="SAM" id="MobiDB-lite"/>
    </source>
</evidence>
<feature type="domain" description="DUF7612" evidence="3">
    <location>
        <begin position="883"/>
        <end position="1016"/>
    </location>
</feature>
<dbReference type="Pfam" id="PF24586">
    <property type="entry name" value="DUF7611"/>
    <property type="match status" value="1"/>
</dbReference>
<keyword evidence="7" id="KW-1185">Reference proteome</keyword>
<dbReference type="Proteomes" id="UP000800235">
    <property type="component" value="Unassembled WGS sequence"/>
</dbReference>
<feature type="compositionally biased region" description="Basic and acidic residues" evidence="1">
    <location>
        <begin position="219"/>
        <end position="237"/>
    </location>
</feature>
<dbReference type="InterPro" id="IPR056030">
    <property type="entry name" value="DUF7611"/>
</dbReference>
<feature type="compositionally biased region" description="Polar residues" evidence="1">
    <location>
        <begin position="351"/>
        <end position="362"/>
    </location>
</feature>
<dbReference type="OrthoDB" id="4356615at2759"/>
<protein>
    <submittedName>
        <fullName evidence="6">Uncharacterized protein</fullName>
    </submittedName>
</protein>
<organism evidence="6 7">
    <name type="scientific">Tothia fuscella</name>
    <dbReference type="NCBI Taxonomy" id="1048955"/>
    <lineage>
        <taxon>Eukaryota</taxon>
        <taxon>Fungi</taxon>
        <taxon>Dikarya</taxon>
        <taxon>Ascomycota</taxon>
        <taxon>Pezizomycotina</taxon>
        <taxon>Dothideomycetes</taxon>
        <taxon>Pleosporomycetidae</taxon>
        <taxon>Venturiales</taxon>
        <taxon>Cylindrosympodiaceae</taxon>
        <taxon>Tothia</taxon>
    </lineage>
</organism>
<feature type="region of interest" description="Disordered" evidence="1">
    <location>
        <begin position="524"/>
        <end position="559"/>
    </location>
</feature>
<feature type="domain" description="DUF7613" evidence="4">
    <location>
        <begin position="1019"/>
        <end position="1176"/>
    </location>
</feature>
<evidence type="ECO:0000259" key="5">
    <source>
        <dbReference type="Pfam" id="PF24589"/>
    </source>
</evidence>
<reference evidence="6" key="1">
    <citation type="journal article" date="2020" name="Stud. Mycol.">
        <title>101 Dothideomycetes genomes: a test case for predicting lifestyles and emergence of pathogens.</title>
        <authorList>
            <person name="Haridas S."/>
            <person name="Albert R."/>
            <person name="Binder M."/>
            <person name="Bloem J."/>
            <person name="Labutti K."/>
            <person name="Salamov A."/>
            <person name="Andreopoulos B."/>
            <person name="Baker S."/>
            <person name="Barry K."/>
            <person name="Bills G."/>
            <person name="Bluhm B."/>
            <person name="Cannon C."/>
            <person name="Castanera R."/>
            <person name="Culley D."/>
            <person name="Daum C."/>
            <person name="Ezra D."/>
            <person name="Gonzalez J."/>
            <person name="Henrissat B."/>
            <person name="Kuo A."/>
            <person name="Liang C."/>
            <person name="Lipzen A."/>
            <person name="Lutzoni F."/>
            <person name="Magnuson J."/>
            <person name="Mondo S."/>
            <person name="Nolan M."/>
            <person name="Ohm R."/>
            <person name="Pangilinan J."/>
            <person name="Park H.-J."/>
            <person name="Ramirez L."/>
            <person name="Alfaro M."/>
            <person name="Sun H."/>
            <person name="Tritt A."/>
            <person name="Yoshinaga Y."/>
            <person name="Zwiers L.-H."/>
            <person name="Turgeon B."/>
            <person name="Goodwin S."/>
            <person name="Spatafora J."/>
            <person name="Crous P."/>
            <person name="Grigoriev I."/>
        </authorList>
    </citation>
    <scope>NUCLEOTIDE SEQUENCE</scope>
    <source>
        <strain evidence="6">CBS 130266</strain>
    </source>
</reference>
<name>A0A9P4U3D7_9PEZI</name>
<dbReference type="Pfam" id="PF24587">
    <property type="entry name" value="DUF7612"/>
    <property type="match status" value="1"/>
</dbReference>
<evidence type="ECO:0000313" key="6">
    <source>
        <dbReference type="EMBL" id="KAF2434827.1"/>
    </source>
</evidence>
<feature type="domain" description="DUF7611" evidence="2">
    <location>
        <begin position="727"/>
        <end position="881"/>
    </location>
</feature>
<evidence type="ECO:0000259" key="3">
    <source>
        <dbReference type="Pfam" id="PF24587"/>
    </source>
</evidence>
<evidence type="ECO:0000259" key="4">
    <source>
        <dbReference type="Pfam" id="PF24588"/>
    </source>
</evidence>
<feature type="compositionally biased region" description="Low complexity" evidence="1">
    <location>
        <begin position="36"/>
        <end position="45"/>
    </location>
</feature>
<accession>A0A9P4U3D7</accession>
<dbReference type="InterPro" id="IPR056032">
    <property type="entry name" value="DUF7613"/>
</dbReference>
<feature type="compositionally biased region" description="Polar residues" evidence="1">
    <location>
        <begin position="407"/>
        <end position="419"/>
    </location>
</feature>